<dbReference type="InterPro" id="IPR005123">
    <property type="entry name" value="Oxoglu/Fe-dep_dioxygenase_dom"/>
</dbReference>
<dbReference type="RefSeq" id="WP_008734804.1">
    <property type="nucleotide sequence ID" value="NZ_CP004387.1"/>
</dbReference>
<dbReference type="SUPFAM" id="SSF51197">
    <property type="entry name" value="Clavaminate synthase-like"/>
    <property type="match status" value="1"/>
</dbReference>
<evidence type="ECO:0000256" key="4">
    <source>
        <dbReference type="ARBA" id="ARBA00022964"/>
    </source>
</evidence>
<dbReference type="GO" id="GO:0031418">
    <property type="term" value="F:L-ascorbic acid binding"/>
    <property type="evidence" value="ECO:0007669"/>
    <property type="project" value="UniProtKB-KW"/>
</dbReference>
<evidence type="ECO:0000256" key="3">
    <source>
        <dbReference type="ARBA" id="ARBA00022896"/>
    </source>
</evidence>
<evidence type="ECO:0000256" key="5">
    <source>
        <dbReference type="ARBA" id="ARBA00023002"/>
    </source>
</evidence>
<gene>
    <name evidence="8" type="ORF">S7S_17550</name>
</gene>
<comment type="cofactor">
    <cofactor evidence="1">
        <name>L-ascorbate</name>
        <dbReference type="ChEBI" id="CHEBI:38290"/>
    </cofactor>
</comment>
<evidence type="ECO:0000313" key="8">
    <source>
        <dbReference type="EMBL" id="AJD49922.1"/>
    </source>
</evidence>
<keyword evidence="9" id="KW-1185">Reference proteome</keyword>
<dbReference type="InterPro" id="IPR044862">
    <property type="entry name" value="Pro_4_hyd_alph_FE2OG_OXY"/>
</dbReference>
<dbReference type="PROSITE" id="PS51471">
    <property type="entry name" value="FE2OG_OXY"/>
    <property type="match status" value="1"/>
</dbReference>
<name>A0A0B4XUI6_9GAMM</name>
<accession>A0A0B4XUI6</accession>
<protein>
    <submittedName>
        <fullName evidence="8">Oxygenase</fullName>
    </submittedName>
</protein>
<dbReference type="AlphaFoldDB" id="A0A0B4XUI6"/>
<dbReference type="Pfam" id="PF13640">
    <property type="entry name" value="2OG-FeII_Oxy_3"/>
    <property type="match status" value="1"/>
</dbReference>
<dbReference type="HOGENOM" id="CLU_062430_0_0_6"/>
<keyword evidence="6" id="KW-0408">Iron</keyword>
<dbReference type="GO" id="GO:0051213">
    <property type="term" value="F:dioxygenase activity"/>
    <property type="evidence" value="ECO:0007669"/>
    <property type="project" value="UniProtKB-KW"/>
</dbReference>
<dbReference type="KEGG" id="apac:S7S_17550"/>
<proteinExistence type="predicted"/>
<dbReference type="SMART" id="SM00702">
    <property type="entry name" value="P4Hc"/>
    <property type="match status" value="1"/>
</dbReference>
<keyword evidence="5" id="KW-0560">Oxidoreductase</keyword>
<evidence type="ECO:0000256" key="1">
    <source>
        <dbReference type="ARBA" id="ARBA00001961"/>
    </source>
</evidence>
<dbReference type="GO" id="GO:0016705">
    <property type="term" value="F:oxidoreductase activity, acting on paired donors, with incorporation or reduction of molecular oxygen"/>
    <property type="evidence" value="ECO:0007669"/>
    <property type="project" value="InterPro"/>
</dbReference>
<dbReference type="InterPro" id="IPR006620">
    <property type="entry name" value="Pro_4_hyd_alph"/>
</dbReference>
<dbReference type="Proteomes" id="UP000006764">
    <property type="component" value="Chromosome"/>
</dbReference>
<sequence length="321" mass="34950">MLPDTAPLPGLPIPEMLLAPADGDSRTLHERCAGRRSLLVLGGDAALLHALARLAPQTLVIALGGAPGDWPFTQRRDDDGTLCQRWLQHLNATTLALPVLLNVEPNLRIRQVFAAATADDLAHLDMPPSLPAAPLQHAAPVLCIPDVVPASLCQALIQAHDTDHHDSGLLRRRNTTTTLVPDYRIKRRRDHALAIPALTERVTDALRQRVLPLVQQAFTFPVTQLEGYKVVAYHGGEQGHFALHRDNTLPDTRHRRLALSLLLSDDYDGGELVFPEFSAAGVGAARYRPAAGSAVVFSGSLLHGVQPVTRGRRDVLLTFLW</sequence>
<dbReference type="GO" id="GO:0005506">
    <property type="term" value="F:iron ion binding"/>
    <property type="evidence" value="ECO:0007669"/>
    <property type="project" value="InterPro"/>
</dbReference>
<reference evidence="8 9" key="1">
    <citation type="journal article" date="2012" name="J. Bacteriol.">
        <title>Genome sequence of an alkane-degrading bacterium, Alcanivorax pacificus type strain W11-5, isolated from deep sea sediment.</title>
        <authorList>
            <person name="Lai Q."/>
            <person name="Shao Z."/>
        </authorList>
    </citation>
    <scope>NUCLEOTIDE SEQUENCE [LARGE SCALE GENOMIC DNA]</scope>
    <source>
        <strain evidence="8 9">W11-5</strain>
    </source>
</reference>
<evidence type="ECO:0000256" key="2">
    <source>
        <dbReference type="ARBA" id="ARBA00022723"/>
    </source>
</evidence>
<organism evidence="8 9">
    <name type="scientific">Isoalcanivorax pacificus W11-5</name>
    <dbReference type="NCBI Taxonomy" id="391936"/>
    <lineage>
        <taxon>Bacteria</taxon>
        <taxon>Pseudomonadati</taxon>
        <taxon>Pseudomonadota</taxon>
        <taxon>Gammaproteobacteria</taxon>
        <taxon>Oceanospirillales</taxon>
        <taxon>Alcanivoracaceae</taxon>
        <taxon>Isoalcanivorax</taxon>
    </lineage>
</organism>
<evidence type="ECO:0000259" key="7">
    <source>
        <dbReference type="PROSITE" id="PS51471"/>
    </source>
</evidence>
<feature type="domain" description="Fe2OG dioxygenase" evidence="7">
    <location>
        <begin position="221"/>
        <end position="321"/>
    </location>
</feature>
<keyword evidence="4" id="KW-0223">Dioxygenase</keyword>
<dbReference type="EMBL" id="CP004387">
    <property type="protein sequence ID" value="AJD49922.1"/>
    <property type="molecule type" value="Genomic_DNA"/>
</dbReference>
<evidence type="ECO:0000313" key="9">
    <source>
        <dbReference type="Proteomes" id="UP000006764"/>
    </source>
</evidence>
<dbReference type="Gene3D" id="2.60.120.620">
    <property type="entry name" value="q2cbj1_9rhob like domain"/>
    <property type="match status" value="1"/>
</dbReference>
<keyword evidence="3" id="KW-0847">Vitamin C</keyword>
<evidence type="ECO:0000256" key="6">
    <source>
        <dbReference type="ARBA" id="ARBA00023004"/>
    </source>
</evidence>
<dbReference type="STRING" id="391936.S7S_17550"/>
<keyword evidence="2" id="KW-0479">Metal-binding</keyword>